<name>A0A3L6LCF2_9TRYP</name>
<evidence type="ECO:0000313" key="1">
    <source>
        <dbReference type="EMBL" id="RHW74323.1"/>
    </source>
</evidence>
<dbReference type="AlphaFoldDB" id="A0A3L6LCF2"/>
<accession>A0A3L6LCF2</accession>
<dbReference type="Proteomes" id="UP000266743">
    <property type="component" value="Chromosome 1"/>
</dbReference>
<reference evidence="1 2" key="1">
    <citation type="submission" date="2018-09" db="EMBL/GenBank/DDBJ databases">
        <title>whole genome sequence of T. equiperdum IVM-t1 strain.</title>
        <authorList>
            <person name="Suganuma K."/>
        </authorList>
    </citation>
    <scope>NUCLEOTIDE SEQUENCE [LARGE SCALE GENOMIC DNA]</scope>
    <source>
        <strain evidence="1 2">IVM-t1</strain>
    </source>
</reference>
<gene>
    <name evidence="1" type="ORF">DPX39_010023200</name>
</gene>
<dbReference type="EMBL" id="QSBY01000001">
    <property type="protein sequence ID" value="RHW74323.1"/>
    <property type="molecule type" value="Genomic_DNA"/>
</dbReference>
<evidence type="ECO:0000313" key="2">
    <source>
        <dbReference type="Proteomes" id="UP000266743"/>
    </source>
</evidence>
<sequence length="136" mass="14527">MAVVTPPTSRALPLEATAIFPPQGSRVLDRGAPPLESLSCTKRATAAQHIRGGEGRSAAPCLYIQTVSGSLLPVVLSPSPTHSPIPQRCEQYRDAYANVTICIDTEERSIQTLETFGGGGTTITAVLCKRYFPPFQ</sequence>
<protein>
    <submittedName>
        <fullName evidence="1">Uncharacterized protein</fullName>
    </submittedName>
</protein>
<comment type="caution">
    <text evidence="1">The sequence shown here is derived from an EMBL/GenBank/DDBJ whole genome shotgun (WGS) entry which is preliminary data.</text>
</comment>
<proteinExistence type="predicted"/>
<organism evidence="1 2">
    <name type="scientific">Trypanosoma brucei equiperdum</name>
    <dbReference type="NCBI Taxonomy" id="630700"/>
    <lineage>
        <taxon>Eukaryota</taxon>
        <taxon>Discoba</taxon>
        <taxon>Euglenozoa</taxon>
        <taxon>Kinetoplastea</taxon>
        <taxon>Metakinetoplastina</taxon>
        <taxon>Trypanosomatida</taxon>
        <taxon>Trypanosomatidae</taxon>
        <taxon>Trypanosoma</taxon>
    </lineage>
</organism>